<dbReference type="AlphaFoldDB" id="A0A6H5II33"/>
<proteinExistence type="predicted"/>
<gene>
    <name evidence="1" type="ORF">TBRA_LOCUS8983</name>
</gene>
<accession>A0A6H5II33</accession>
<dbReference type="Proteomes" id="UP000479190">
    <property type="component" value="Unassembled WGS sequence"/>
</dbReference>
<name>A0A6H5II33_9HYME</name>
<dbReference type="EMBL" id="CADCXV010000846">
    <property type="protein sequence ID" value="CAB0037146.1"/>
    <property type="molecule type" value="Genomic_DNA"/>
</dbReference>
<evidence type="ECO:0000313" key="1">
    <source>
        <dbReference type="EMBL" id="CAB0037146.1"/>
    </source>
</evidence>
<sequence>MSVNDSRPYAIWHGEPCRRMRHRPSLSSRIAIAMIIERVCDSLKYSKPT</sequence>
<protein>
    <submittedName>
        <fullName evidence="1">Uncharacterized protein</fullName>
    </submittedName>
</protein>
<evidence type="ECO:0000313" key="2">
    <source>
        <dbReference type="Proteomes" id="UP000479190"/>
    </source>
</evidence>
<reference evidence="1 2" key="1">
    <citation type="submission" date="2020-02" db="EMBL/GenBank/DDBJ databases">
        <authorList>
            <person name="Ferguson B K."/>
        </authorList>
    </citation>
    <scope>NUCLEOTIDE SEQUENCE [LARGE SCALE GENOMIC DNA]</scope>
</reference>
<keyword evidence="2" id="KW-1185">Reference proteome</keyword>
<organism evidence="1 2">
    <name type="scientific">Trichogramma brassicae</name>
    <dbReference type="NCBI Taxonomy" id="86971"/>
    <lineage>
        <taxon>Eukaryota</taxon>
        <taxon>Metazoa</taxon>
        <taxon>Ecdysozoa</taxon>
        <taxon>Arthropoda</taxon>
        <taxon>Hexapoda</taxon>
        <taxon>Insecta</taxon>
        <taxon>Pterygota</taxon>
        <taxon>Neoptera</taxon>
        <taxon>Endopterygota</taxon>
        <taxon>Hymenoptera</taxon>
        <taxon>Apocrita</taxon>
        <taxon>Proctotrupomorpha</taxon>
        <taxon>Chalcidoidea</taxon>
        <taxon>Trichogrammatidae</taxon>
        <taxon>Trichogramma</taxon>
    </lineage>
</organism>